<comment type="caution">
    <text evidence="1">The sequence shown here is derived from an EMBL/GenBank/DDBJ whole genome shotgun (WGS) entry which is preliminary data.</text>
</comment>
<evidence type="ECO:0008006" key="3">
    <source>
        <dbReference type="Google" id="ProtNLM"/>
    </source>
</evidence>
<reference evidence="1 2" key="1">
    <citation type="journal article" date="2019" name="Commun. Biol.">
        <title>The bagworm genome reveals a unique fibroin gene that provides high tensile strength.</title>
        <authorList>
            <person name="Kono N."/>
            <person name="Nakamura H."/>
            <person name="Ohtoshi R."/>
            <person name="Tomita M."/>
            <person name="Numata K."/>
            <person name="Arakawa K."/>
        </authorList>
    </citation>
    <scope>NUCLEOTIDE SEQUENCE [LARGE SCALE GENOMIC DNA]</scope>
</reference>
<gene>
    <name evidence="1" type="ORF">EVAR_35504_1</name>
</gene>
<evidence type="ECO:0000313" key="2">
    <source>
        <dbReference type="Proteomes" id="UP000299102"/>
    </source>
</evidence>
<sequence>MLLKLWRPTTYVRNIEDSFGNNYGTSVEIASYGSSAAPHTSSSRHCISRAPLRHKTQRPAAAFVDHNRIVGIEKSHIRHNEFSQSEINSNSISTTLYSSMSDSDSFTSTSEASKWQSRSVALSTALVEAADVNDKYHVVCELLDNGSQHSIITEKLCNRFNIPTLPSTNRFSGV</sequence>
<name>A0A4C1X8Z6_EUMVA</name>
<keyword evidence="2" id="KW-1185">Reference proteome</keyword>
<accession>A0A4C1X8Z6</accession>
<evidence type="ECO:0000313" key="1">
    <source>
        <dbReference type="EMBL" id="GBP58725.1"/>
    </source>
</evidence>
<proteinExistence type="predicted"/>
<dbReference type="Proteomes" id="UP000299102">
    <property type="component" value="Unassembled WGS sequence"/>
</dbReference>
<dbReference type="AlphaFoldDB" id="A0A4C1X8Z6"/>
<organism evidence="1 2">
    <name type="scientific">Eumeta variegata</name>
    <name type="common">Bagworm moth</name>
    <name type="synonym">Eumeta japonica</name>
    <dbReference type="NCBI Taxonomy" id="151549"/>
    <lineage>
        <taxon>Eukaryota</taxon>
        <taxon>Metazoa</taxon>
        <taxon>Ecdysozoa</taxon>
        <taxon>Arthropoda</taxon>
        <taxon>Hexapoda</taxon>
        <taxon>Insecta</taxon>
        <taxon>Pterygota</taxon>
        <taxon>Neoptera</taxon>
        <taxon>Endopterygota</taxon>
        <taxon>Lepidoptera</taxon>
        <taxon>Glossata</taxon>
        <taxon>Ditrysia</taxon>
        <taxon>Tineoidea</taxon>
        <taxon>Psychidae</taxon>
        <taxon>Oiketicinae</taxon>
        <taxon>Eumeta</taxon>
    </lineage>
</organism>
<dbReference type="EMBL" id="BGZK01000743">
    <property type="protein sequence ID" value="GBP58725.1"/>
    <property type="molecule type" value="Genomic_DNA"/>
</dbReference>
<protein>
    <recommendedName>
        <fullName evidence="3">Peptidase aspartic putative domain-containing protein</fullName>
    </recommendedName>
</protein>